<keyword evidence="2" id="KW-1185">Reference proteome</keyword>
<dbReference type="EMBL" id="VFWZ01000009">
    <property type="protein sequence ID" value="TPN82301.1"/>
    <property type="molecule type" value="Genomic_DNA"/>
</dbReference>
<reference evidence="1 2" key="1">
    <citation type="submission" date="2019-06" db="EMBL/GenBank/DDBJ databases">
        <authorList>
            <person name="Meng X."/>
        </authorList>
    </citation>
    <scope>NUCLEOTIDE SEQUENCE [LARGE SCALE GENOMIC DNA]</scope>
    <source>
        <strain evidence="1 2">M625</strain>
    </source>
</reference>
<sequence length="117" mass="13468">MKNFTFIMVVMGLITTSCTNTKDIVENEFSDDIEVADHQTVLEYPLEITDSKTTEKILTIILEYTNEPLSSIALSRIFLTEEFQYNWKFLNVKTGERYTAEASGIFDNVKILKTKLN</sequence>
<dbReference type="PROSITE" id="PS51257">
    <property type="entry name" value="PROKAR_LIPOPROTEIN"/>
    <property type="match status" value="1"/>
</dbReference>
<comment type="caution">
    <text evidence="1">The sequence shown here is derived from an EMBL/GenBank/DDBJ whole genome shotgun (WGS) entry which is preliminary data.</text>
</comment>
<proteinExistence type="predicted"/>
<accession>A0A504J804</accession>
<protein>
    <submittedName>
        <fullName evidence="1">Uncharacterized protein</fullName>
    </submittedName>
</protein>
<gene>
    <name evidence="1" type="ORF">FHK87_23030</name>
</gene>
<dbReference type="RefSeq" id="WP_140597232.1">
    <property type="nucleotide sequence ID" value="NZ_VFWZ01000009.1"/>
</dbReference>
<dbReference type="Proteomes" id="UP000315540">
    <property type="component" value="Unassembled WGS sequence"/>
</dbReference>
<evidence type="ECO:0000313" key="1">
    <source>
        <dbReference type="EMBL" id="TPN82301.1"/>
    </source>
</evidence>
<name>A0A504J804_9FLAO</name>
<dbReference type="OrthoDB" id="1163923at2"/>
<dbReference type="AlphaFoldDB" id="A0A504J804"/>
<organism evidence="1 2">
    <name type="scientific">Aquimarina algicola</name>
    <dbReference type="NCBI Taxonomy" id="2589995"/>
    <lineage>
        <taxon>Bacteria</taxon>
        <taxon>Pseudomonadati</taxon>
        <taxon>Bacteroidota</taxon>
        <taxon>Flavobacteriia</taxon>
        <taxon>Flavobacteriales</taxon>
        <taxon>Flavobacteriaceae</taxon>
        <taxon>Aquimarina</taxon>
    </lineage>
</organism>
<evidence type="ECO:0000313" key="2">
    <source>
        <dbReference type="Proteomes" id="UP000315540"/>
    </source>
</evidence>